<dbReference type="Gene3D" id="3.90.260.10">
    <property type="entry name" value="Transglutaminase-like"/>
    <property type="match status" value="1"/>
</dbReference>
<feature type="region of interest" description="Disordered" evidence="6">
    <location>
        <begin position="808"/>
        <end position="938"/>
    </location>
</feature>
<feature type="domain" description="Rad4 beta-hairpin" evidence="8">
    <location>
        <begin position="622"/>
        <end position="685"/>
    </location>
</feature>
<feature type="compositionally biased region" description="Acidic residues" evidence="6">
    <location>
        <begin position="104"/>
        <end position="113"/>
    </location>
</feature>
<dbReference type="SUPFAM" id="SSF54001">
    <property type="entry name" value="Cysteine proteinases"/>
    <property type="match status" value="1"/>
</dbReference>
<dbReference type="EMBL" id="CAJVOS010000008">
    <property type="protein sequence ID" value="CAG7959496.1"/>
    <property type="molecule type" value="Genomic_DNA"/>
</dbReference>
<evidence type="ECO:0000256" key="3">
    <source>
        <dbReference type="ARBA" id="ARBA00022763"/>
    </source>
</evidence>
<evidence type="ECO:0000256" key="6">
    <source>
        <dbReference type="SAM" id="MobiDB-lite"/>
    </source>
</evidence>
<dbReference type="SMART" id="SM01030">
    <property type="entry name" value="BHD_1"/>
    <property type="match status" value="1"/>
</dbReference>
<dbReference type="InterPro" id="IPR018327">
    <property type="entry name" value="BHD_2"/>
</dbReference>
<feature type="region of interest" description="Disordered" evidence="6">
    <location>
        <begin position="541"/>
        <end position="571"/>
    </location>
</feature>
<keyword evidence="3" id="KW-0227">DNA damage</keyword>
<evidence type="ECO:0000256" key="2">
    <source>
        <dbReference type="ARBA" id="ARBA00009525"/>
    </source>
</evidence>
<feature type="compositionally biased region" description="Acidic residues" evidence="6">
    <location>
        <begin position="832"/>
        <end position="844"/>
    </location>
</feature>
<dbReference type="InterPro" id="IPR038765">
    <property type="entry name" value="Papain-like_cys_pep_sf"/>
</dbReference>
<feature type="compositionally biased region" description="Basic and acidic residues" evidence="6">
    <location>
        <begin position="541"/>
        <end position="564"/>
    </location>
</feature>
<organism evidence="10 11">
    <name type="scientific">Penicillium olsonii</name>
    <dbReference type="NCBI Taxonomy" id="99116"/>
    <lineage>
        <taxon>Eukaryota</taxon>
        <taxon>Fungi</taxon>
        <taxon>Dikarya</taxon>
        <taxon>Ascomycota</taxon>
        <taxon>Pezizomycotina</taxon>
        <taxon>Eurotiomycetes</taxon>
        <taxon>Eurotiomycetidae</taxon>
        <taxon>Eurotiales</taxon>
        <taxon>Aspergillaceae</taxon>
        <taxon>Penicillium</taxon>
    </lineage>
</organism>
<evidence type="ECO:0000256" key="5">
    <source>
        <dbReference type="ARBA" id="ARBA00023242"/>
    </source>
</evidence>
<dbReference type="InterPro" id="IPR036985">
    <property type="entry name" value="Transglutaminase-like_sf"/>
</dbReference>
<evidence type="ECO:0000313" key="10">
    <source>
        <dbReference type="EMBL" id="CAG7959496.1"/>
    </source>
</evidence>
<dbReference type="Gene3D" id="2.20.20.110">
    <property type="entry name" value="Rad4, beta-hairpin domain BHD1"/>
    <property type="match status" value="1"/>
</dbReference>
<dbReference type="Pfam" id="PF10405">
    <property type="entry name" value="BHD_3"/>
    <property type="match status" value="1"/>
</dbReference>
<dbReference type="GO" id="GO:0003684">
    <property type="term" value="F:damaged DNA binding"/>
    <property type="evidence" value="ECO:0007669"/>
    <property type="project" value="InterPro"/>
</dbReference>
<comment type="subcellular location">
    <subcellularLocation>
        <location evidence="1">Nucleus</location>
    </subcellularLocation>
</comment>
<feature type="compositionally biased region" description="Basic and acidic residues" evidence="6">
    <location>
        <begin position="240"/>
        <end position="252"/>
    </location>
</feature>
<feature type="domain" description="Rad4 beta-hairpin" evidence="7">
    <location>
        <begin position="563"/>
        <end position="620"/>
    </location>
</feature>
<dbReference type="AlphaFoldDB" id="A0A9W4HBS0"/>
<dbReference type="PANTHER" id="PTHR12135">
    <property type="entry name" value="DNA REPAIR PROTEIN XP-C / RAD4"/>
    <property type="match status" value="1"/>
</dbReference>
<dbReference type="PANTHER" id="PTHR12135:SF2">
    <property type="entry name" value="DNA REPAIR PROTEIN RAD34"/>
    <property type="match status" value="1"/>
</dbReference>
<feature type="compositionally biased region" description="Basic and acidic residues" evidence="6">
    <location>
        <begin position="808"/>
        <end position="820"/>
    </location>
</feature>
<dbReference type="InterPro" id="IPR018325">
    <property type="entry name" value="Rad4/PNGase_transGLS-fold"/>
</dbReference>
<dbReference type="GO" id="GO:0006298">
    <property type="term" value="P:mismatch repair"/>
    <property type="evidence" value="ECO:0007669"/>
    <property type="project" value="TreeGrafter"/>
</dbReference>
<feature type="compositionally biased region" description="Basic and acidic residues" evidence="6">
    <location>
        <begin position="376"/>
        <end position="386"/>
    </location>
</feature>
<sequence>MTTELPFFRKPPTSDIRTFGDLHRFHFFTRMPPFLPRKRVSSEDPPPAKRQARPDAQAPAPAPAPTPAPAPAPFHLSDSESDSESSLSEAPNGLLSKENTTPAEDSEEDDDIDWEDAIDTKTTSATTPTAPAPELQDLELTLDQNETHVSDLLEGKKGPSKIERQIRIQTHCMHVQCLLFHNAIRNAWCNDTQVHTILKNKLPEGLNKEVKKWRIASGLELPEPKPEPPKSKKKGKKAQKNKDWSADSDRLEPGTPDMSRGDPILTLMKVLVAYWRKQFRITAPGLRKSGYRPVSALESAIKDFREESHDSERHGERIANLKEFRETAEAMEGSRDVGAQLFTALVRALGIEARLVASLQPLGFGWTKGETYTPPPDKESHEKSQEAEETPEESESETDVVEVKPSTKKTGKQFDKDLPFPIYWTEVASPVTNEIIAIDPLVLPNYVAPFANTDLLANFEPRGAKADRAKQVICYVVAHSADGTAKEVTTRYLRRRTWPGKTKGFRMPLEKVPIGRKGHYITFDWFGMVMRGYQRARKSKTAVDKLEEDRDLQPNQPEKKKATQENDTLQSLRTSTEFVLERFLRREEALRPGAEPVRTFVAGKGARAKEEPVFRREDVLKCLSAESWHKEGRQTVPGARPLKRVPIRAVTLIRKREVEELQRQTGEKPLQGLYSRDQTEYIIPPPIQDGRIPKNEYGNIDCFVPSMVPAGATHVPLPGSVRVCKKLGIDYAEAVTGFEFGSKMAVPVIQGVVVAAENEDLLRDAWRADAAEKRKREELKAEKKILQTWRKFLFGLRIMERVRDEYGGRDPVADRERDSHNPFAAQKKNADDEPEEDDEMDDAEPYNPVDHGGGFLLPGHEDVDDGLIIEHQDQETHPAPIHARSGAEESDPESPAEKSPPTSIKSESDDEGEAGEDEEEEEEPEYAPRPTRRRPRGQ</sequence>
<dbReference type="Pfam" id="PF03835">
    <property type="entry name" value="Rad4"/>
    <property type="match status" value="1"/>
</dbReference>
<dbReference type="SMART" id="SM01032">
    <property type="entry name" value="BHD_3"/>
    <property type="match status" value="1"/>
</dbReference>
<protein>
    <recommendedName>
        <fullName evidence="12">Rad4 family protein</fullName>
    </recommendedName>
</protein>
<feature type="compositionally biased region" description="Pro residues" evidence="6">
    <location>
        <begin position="60"/>
        <end position="72"/>
    </location>
</feature>
<keyword evidence="5" id="KW-0539">Nucleus</keyword>
<dbReference type="GO" id="GO:0071942">
    <property type="term" value="C:XPC complex"/>
    <property type="evidence" value="ECO:0007669"/>
    <property type="project" value="TreeGrafter"/>
</dbReference>
<dbReference type="Proteomes" id="UP001153618">
    <property type="component" value="Unassembled WGS sequence"/>
</dbReference>
<gene>
    <name evidence="10" type="ORF">POLS_LOCUS708</name>
</gene>
<name>A0A9W4HBS0_PENOL</name>
<dbReference type="Gene3D" id="3.30.70.2460">
    <property type="entry name" value="Rad4, beta-hairpin domain BHD3"/>
    <property type="match status" value="1"/>
</dbReference>
<accession>A0A9W4HBS0</accession>
<evidence type="ECO:0000259" key="8">
    <source>
        <dbReference type="SMART" id="SM01031"/>
    </source>
</evidence>
<dbReference type="OrthoDB" id="300780at2759"/>
<feature type="region of interest" description="Disordered" evidence="6">
    <location>
        <begin position="217"/>
        <end position="259"/>
    </location>
</feature>
<dbReference type="GO" id="GO:0005737">
    <property type="term" value="C:cytoplasm"/>
    <property type="evidence" value="ECO:0007669"/>
    <property type="project" value="TreeGrafter"/>
</dbReference>
<evidence type="ECO:0000256" key="1">
    <source>
        <dbReference type="ARBA" id="ARBA00004123"/>
    </source>
</evidence>
<dbReference type="GO" id="GO:0003697">
    <property type="term" value="F:single-stranded DNA binding"/>
    <property type="evidence" value="ECO:0007669"/>
    <property type="project" value="TreeGrafter"/>
</dbReference>
<evidence type="ECO:0000259" key="7">
    <source>
        <dbReference type="SMART" id="SM01030"/>
    </source>
</evidence>
<comment type="similarity">
    <text evidence="2">Belongs to the XPC family.</text>
</comment>
<evidence type="ECO:0008006" key="12">
    <source>
        <dbReference type="Google" id="ProtNLM"/>
    </source>
</evidence>
<dbReference type="InterPro" id="IPR018326">
    <property type="entry name" value="Rad4_beta-hairpin_dom1"/>
</dbReference>
<dbReference type="SMART" id="SM01031">
    <property type="entry name" value="BHD_2"/>
    <property type="match status" value="1"/>
</dbReference>
<feature type="region of interest" description="Disordered" evidence="6">
    <location>
        <begin position="33"/>
        <end position="113"/>
    </location>
</feature>
<dbReference type="Pfam" id="PF10403">
    <property type="entry name" value="BHD_1"/>
    <property type="match status" value="1"/>
</dbReference>
<evidence type="ECO:0000256" key="4">
    <source>
        <dbReference type="ARBA" id="ARBA00023204"/>
    </source>
</evidence>
<keyword evidence="4" id="KW-0234">DNA repair</keyword>
<evidence type="ECO:0000259" key="9">
    <source>
        <dbReference type="SMART" id="SM01032"/>
    </source>
</evidence>
<feature type="domain" description="Rad4 beta-hairpin" evidence="9">
    <location>
        <begin position="692"/>
        <end position="766"/>
    </location>
</feature>
<keyword evidence="11" id="KW-1185">Reference proteome</keyword>
<feature type="compositionally biased region" description="Acidic residues" evidence="6">
    <location>
        <begin position="908"/>
        <end position="925"/>
    </location>
</feature>
<dbReference type="GO" id="GO:0006289">
    <property type="term" value="P:nucleotide-excision repair"/>
    <property type="evidence" value="ECO:0007669"/>
    <property type="project" value="InterPro"/>
</dbReference>
<dbReference type="InterPro" id="IPR018328">
    <property type="entry name" value="Rad4_beta-hairpin_dom3"/>
</dbReference>
<feature type="compositionally biased region" description="Acidic residues" evidence="6">
    <location>
        <begin position="387"/>
        <end position="400"/>
    </location>
</feature>
<feature type="region of interest" description="Disordered" evidence="6">
    <location>
        <begin position="367"/>
        <end position="410"/>
    </location>
</feature>
<dbReference type="InterPro" id="IPR042488">
    <property type="entry name" value="Rad4_BHD3_sf"/>
</dbReference>
<dbReference type="FunFam" id="3.30.70.2460:FF:000001">
    <property type="entry name" value="DNA repair protein Rad4 family"/>
    <property type="match status" value="1"/>
</dbReference>
<dbReference type="Pfam" id="PF10404">
    <property type="entry name" value="BHD_2"/>
    <property type="match status" value="1"/>
</dbReference>
<dbReference type="GO" id="GO:0000111">
    <property type="term" value="C:nucleotide-excision repair factor 2 complex"/>
    <property type="evidence" value="ECO:0007669"/>
    <property type="project" value="TreeGrafter"/>
</dbReference>
<reference evidence="10" key="1">
    <citation type="submission" date="2021-07" db="EMBL/GenBank/DDBJ databases">
        <authorList>
            <person name="Branca A.L. A."/>
        </authorList>
    </citation>
    <scope>NUCLEOTIDE SEQUENCE</scope>
</reference>
<comment type="caution">
    <text evidence="10">The sequence shown here is derived from an EMBL/GenBank/DDBJ whole genome shotgun (WGS) entry which is preliminary data.</text>
</comment>
<proteinExistence type="inferred from homology"/>
<dbReference type="InterPro" id="IPR004583">
    <property type="entry name" value="DNA_repair_Rad4"/>
</dbReference>
<evidence type="ECO:0000313" key="11">
    <source>
        <dbReference type="Proteomes" id="UP001153618"/>
    </source>
</evidence>